<sequence length="255" mass="28097">MRRPHRRKSGWPAPRAGSIDITCPAPSTTPGHPFTLTLAGAWEELPSPRPHHTPEATATHHALTIARNITSTHTLADSVPAAAHINTLLGRPIDIPHIPVRLTWAQVSLSADPEALTAASRHERHQREEEQRRAEQRRHLDQARALRDTLMNDPSLALAYWYATAPHTIDEKTLPRLEQLHAQAAAYAPQGRWVLLAGLLNTFAEDLTGEAKNHLIESAALLTDRYGHPDIARQIRELSSSPPAGQPVPNGETAR</sequence>
<evidence type="ECO:0000313" key="2">
    <source>
        <dbReference type="EMBL" id="MFC5024033.1"/>
    </source>
</evidence>
<feature type="region of interest" description="Disordered" evidence="1">
    <location>
        <begin position="115"/>
        <end position="139"/>
    </location>
</feature>
<evidence type="ECO:0000256" key="1">
    <source>
        <dbReference type="SAM" id="MobiDB-lite"/>
    </source>
</evidence>
<accession>A0ABV9XH84</accession>
<feature type="compositionally biased region" description="Basic and acidic residues" evidence="1">
    <location>
        <begin position="125"/>
        <end position="139"/>
    </location>
</feature>
<organism evidence="2 3">
    <name type="scientific">Streptomyces coeruleoprunus</name>
    <dbReference type="NCBI Taxonomy" id="285563"/>
    <lineage>
        <taxon>Bacteria</taxon>
        <taxon>Bacillati</taxon>
        <taxon>Actinomycetota</taxon>
        <taxon>Actinomycetes</taxon>
        <taxon>Kitasatosporales</taxon>
        <taxon>Streptomycetaceae</taxon>
        <taxon>Streptomyces</taxon>
    </lineage>
</organism>
<protein>
    <submittedName>
        <fullName evidence="2">Uncharacterized protein</fullName>
    </submittedName>
</protein>
<gene>
    <name evidence="2" type="ORF">ACFPM3_18025</name>
</gene>
<keyword evidence="3" id="KW-1185">Reference proteome</keyword>
<name>A0ABV9XH84_9ACTN</name>
<dbReference type="EMBL" id="JBHSJD010000014">
    <property type="protein sequence ID" value="MFC5024033.1"/>
    <property type="molecule type" value="Genomic_DNA"/>
</dbReference>
<dbReference type="Proteomes" id="UP001595829">
    <property type="component" value="Unassembled WGS sequence"/>
</dbReference>
<proteinExistence type="predicted"/>
<evidence type="ECO:0000313" key="3">
    <source>
        <dbReference type="Proteomes" id="UP001595829"/>
    </source>
</evidence>
<reference evidence="3" key="1">
    <citation type="journal article" date="2019" name="Int. J. Syst. Evol. Microbiol.">
        <title>The Global Catalogue of Microorganisms (GCM) 10K type strain sequencing project: providing services to taxonomists for standard genome sequencing and annotation.</title>
        <authorList>
            <consortium name="The Broad Institute Genomics Platform"/>
            <consortium name="The Broad Institute Genome Sequencing Center for Infectious Disease"/>
            <person name="Wu L."/>
            <person name="Ma J."/>
        </authorList>
    </citation>
    <scope>NUCLEOTIDE SEQUENCE [LARGE SCALE GENOMIC DNA]</scope>
    <source>
        <strain evidence="3">CGMCC 4.1648</strain>
    </source>
</reference>
<comment type="caution">
    <text evidence="2">The sequence shown here is derived from an EMBL/GenBank/DDBJ whole genome shotgun (WGS) entry which is preliminary data.</text>
</comment>
<dbReference type="RefSeq" id="WP_345685948.1">
    <property type="nucleotide sequence ID" value="NZ_BAABIT010000001.1"/>
</dbReference>